<reference evidence="3" key="1">
    <citation type="submission" date="2021-12" db="EMBL/GenBank/DDBJ databases">
        <title>Alicyclobacillaceae gen. nov., sp. nov., isolated from chalcocite enrichment system.</title>
        <authorList>
            <person name="Jiang Z."/>
        </authorList>
    </citation>
    <scope>NUCLEOTIDE SEQUENCE</scope>
    <source>
        <strain evidence="3">MYW30-H2</strain>
    </source>
</reference>
<dbReference type="InterPro" id="IPR035421">
    <property type="entry name" value="Terminase_6C"/>
</dbReference>
<dbReference type="Proteomes" id="UP000830167">
    <property type="component" value="Chromosome"/>
</dbReference>
<dbReference type="Pfam" id="PF03237">
    <property type="entry name" value="Terminase_6N"/>
    <property type="match status" value="1"/>
</dbReference>
<evidence type="ECO:0000259" key="2">
    <source>
        <dbReference type="Pfam" id="PF17289"/>
    </source>
</evidence>
<dbReference type="NCBIfam" id="TIGR01630">
    <property type="entry name" value="psiM2_ORF9"/>
    <property type="match status" value="1"/>
</dbReference>
<gene>
    <name evidence="3" type="primary">terL</name>
    <name evidence="3" type="ORF">LSG31_00525</name>
</gene>
<name>A0ABY4CK72_9BACL</name>
<dbReference type="InterPro" id="IPR006517">
    <property type="entry name" value="Phage_terminase_lsu-like_C"/>
</dbReference>
<accession>A0ABY4CK72</accession>
<protein>
    <submittedName>
        <fullName evidence="3">Phage terminase large subunit</fullName>
    </submittedName>
</protein>
<dbReference type="Pfam" id="PF17289">
    <property type="entry name" value="Terminase_6C"/>
    <property type="match status" value="1"/>
</dbReference>
<organism evidence="3 4">
    <name type="scientific">Fodinisporobacter ferrooxydans</name>
    <dbReference type="NCBI Taxonomy" id="2901836"/>
    <lineage>
        <taxon>Bacteria</taxon>
        <taxon>Bacillati</taxon>
        <taxon>Bacillota</taxon>
        <taxon>Bacilli</taxon>
        <taxon>Bacillales</taxon>
        <taxon>Alicyclobacillaceae</taxon>
        <taxon>Fodinisporobacter</taxon>
    </lineage>
</organism>
<proteinExistence type="predicted"/>
<dbReference type="EMBL" id="CP089291">
    <property type="protein sequence ID" value="UOF90803.1"/>
    <property type="molecule type" value="Genomic_DNA"/>
</dbReference>
<keyword evidence="4" id="KW-1185">Reference proteome</keyword>
<evidence type="ECO:0000313" key="4">
    <source>
        <dbReference type="Proteomes" id="UP000830167"/>
    </source>
</evidence>
<evidence type="ECO:0000256" key="1">
    <source>
        <dbReference type="ARBA" id="ARBA00022612"/>
    </source>
</evidence>
<keyword evidence="1" id="KW-1188">Viral release from host cell</keyword>
<feature type="domain" description="Terminase large subunit gp17-like C-terminal" evidence="2">
    <location>
        <begin position="345"/>
        <end position="506"/>
    </location>
</feature>
<dbReference type="RefSeq" id="WP_347437502.1">
    <property type="nucleotide sequence ID" value="NZ_CP089291.1"/>
</dbReference>
<evidence type="ECO:0000313" key="3">
    <source>
        <dbReference type="EMBL" id="UOF90803.1"/>
    </source>
</evidence>
<dbReference type="Gene3D" id="3.30.420.240">
    <property type="match status" value="1"/>
</dbReference>
<sequence length="519" mass="59608">MNNNTTLLNPSSNQIQNLSLQFSDEVWKIGAARANLTGYKHYVSPRYSWAWDAKHQLILDQKLMQVERGEIKRLLVSMPPRHFKSQSATAHFPAWYLGRHPDHRVMTASYSFSLVKKFSRQTRQQIDEQGTKIFNLRLASDSKAVEEWGLENSKTGEKLTGGYGCAGVGGSMTGKGANILIIDDPHKDRKEANSPVMREAVWEWFTSTAYTRLESDGAIIVIQTRWHPEDLTGRLIASMESGDEYAEDWEIVSFPALAEGDDDILGRSEGDPLWPEKFPLKRYYSIRASIGSYEWNPLYQQRPQDLEGGAFKAYWIKWYSKNQISFNAEEERWYFMGEPMTIWQGVDPAISTKESADDFVDFTIGVTPTYKILLLDVWHGHLEFTEQPKMVISKYQEWLPERVGIETVAYQRALKQQVVKDALIPVKGFDHRGDKYTRIMNMSPYFENGQVYLREALDGEPAYIDQTRLPNRKIHQKFKKTYEQLVTYSANAAHDDICDALETAISLAKPKVNPNELYA</sequence>